<evidence type="ECO:0000256" key="1">
    <source>
        <dbReference type="SAM" id="MobiDB-lite"/>
    </source>
</evidence>
<comment type="caution">
    <text evidence="2">The sequence shown here is derived from an EMBL/GenBank/DDBJ whole genome shotgun (WGS) entry which is preliminary data.</text>
</comment>
<dbReference type="AlphaFoldDB" id="A0A9N9C2U0"/>
<feature type="region of interest" description="Disordered" evidence="1">
    <location>
        <begin position="189"/>
        <end position="238"/>
    </location>
</feature>
<sequence length="238" mass="26674">MQVAGSSSFGLPIDPLSVGTSPAICAFVFLAFHYTQLTQGYVSMQTAGSSSFGLPFDPLSVDDYCTTANREYFGYSYAMKQLRSLQTNIQFFVQNFICINNNINNWDNESGSWINVGRCVSIEKLVCSARAEVIGRKRDHLFPGFREQENGIEFHNPNEIILPDPVNDFENAQSMDSTHVNYEDELCDEKTKNSIQSESEQDDLCTPTKSVKKDLTTPIKTTKFPEDRKSSTGTLIID</sequence>
<gene>
    <name evidence="2" type="ORF">FMOSSE_LOCUS8247</name>
</gene>
<dbReference type="EMBL" id="CAJVPP010002099">
    <property type="protein sequence ID" value="CAG8587115.1"/>
    <property type="molecule type" value="Genomic_DNA"/>
</dbReference>
<name>A0A9N9C2U0_FUNMO</name>
<proteinExistence type="predicted"/>
<accession>A0A9N9C2U0</accession>
<organism evidence="2 3">
    <name type="scientific">Funneliformis mosseae</name>
    <name type="common">Endomycorrhizal fungus</name>
    <name type="synonym">Glomus mosseae</name>
    <dbReference type="NCBI Taxonomy" id="27381"/>
    <lineage>
        <taxon>Eukaryota</taxon>
        <taxon>Fungi</taxon>
        <taxon>Fungi incertae sedis</taxon>
        <taxon>Mucoromycota</taxon>
        <taxon>Glomeromycotina</taxon>
        <taxon>Glomeromycetes</taxon>
        <taxon>Glomerales</taxon>
        <taxon>Glomeraceae</taxon>
        <taxon>Funneliformis</taxon>
    </lineage>
</organism>
<keyword evidence="3" id="KW-1185">Reference proteome</keyword>
<protein>
    <submittedName>
        <fullName evidence="2">4871_t:CDS:1</fullName>
    </submittedName>
</protein>
<evidence type="ECO:0000313" key="3">
    <source>
        <dbReference type="Proteomes" id="UP000789375"/>
    </source>
</evidence>
<evidence type="ECO:0000313" key="2">
    <source>
        <dbReference type="EMBL" id="CAG8587115.1"/>
    </source>
</evidence>
<dbReference type="Proteomes" id="UP000789375">
    <property type="component" value="Unassembled WGS sequence"/>
</dbReference>
<reference evidence="2" key="1">
    <citation type="submission" date="2021-06" db="EMBL/GenBank/DDBJ databases">
        <authorList>
            <person name="Kallberg Y."/>
            <person name="Tangrot J."/>
            <person name="Rosling A."/>
        </authorList>
    </citation>
    <scope>NUCLEOTIDE SEQUENCE</scope>
    <source>
        <strain evidence="2">87-6 pot B 2015</strain>
    </source>
</reference>